<dbReference type="KEGG" id="fek:C1H87_15175"/>
<sequence length="246" mass="29567">MKYCLPLLFLTSIYFSFSQTKSSTETYYKLFDSHFDYKNHEVFNGLEYVDVFPELSRTKETNNKFYGSFGFKKGFIIYDEQPYYDLEMKYDLLNDCVLLNYVSKKTNYLRLSPERVSQFKLKEHKFVRLQNSPSLHAIYENGFFKEGYKGGKFSLYIKYRKDRQEDLSEGMVVNVFKEHKTFIVHHKDVFHEIGSRKDMLKAFSFRGKEIRTFYKNNSRVLKSNKEQFFVRLVKYLDTMNYLNTDG</sequence>
<name>A0A2K9PSD9_9FLAO</name>
<protein>
    <submittedName>
        <fullName evidence="1">Uncharacterized protein</fullName>
    </submittedName>
</protein>
<gene>
    <name evidence="1" type="ORF">C1H87_15175</name>
</gene>
<organism evidence="1 2">
    <name type="scientific">Flavivirga eckloniae</name>
    <dbReference type="NCBI Taxonomy" id="1803846"/>
    <lineage>
        <taxon>Bacteria</taxon>
        <taxon>Pseudomonadati</taxon>
        <taxon>Bacteroidota</taxon>
        <taxon>Flavobacteriia</taxon>
        <taxon>Flavobacteriales</taxon>
        <taxon>Flavobacteriaceae</taxon>
        <taxon>Flavivirga</taxon>
    </lineage>
</organism>
<dbReference type="RefSeq" id="WP_102756623.1">
    <property type="nucleotide sequence ID" value="NZ_CP025791.1"/>
</dbReference>
<dbReference type="EMBL" id="CP025791">
    <property type="protein sequence ID" value="AUP79971.1"/>
    <property type="molecule type" value="Genomic_DNA"/>
</dbReference>
<dbReference type="AlphaFoldDB" id="A0A2K9PSD9"/>
<accession>A0A2K9PSD9</accession>
<proteinExistence type="predicted"/>
<dbReference type="OrthoDB" id="1187639at2"/>
<reference evidence="1 2" key="1">
    <citation type="submission" date="2018-01" db="EMBL/GenBank/DDBJ databases">
        <title>Complete genome sequence of Flavivirga eckloniae ECD14 isolated from seaweed Ecklonia cava.</title>
        <authorList>
            <person name="Lee J.H."/>
            <person name="Baik K.S."/>
            <person name="Seong C.N."/>
        </authorList>
    </citation>
    <scope>NUCLEOTIDE SEQUENCE [LARGE SCALE GENOMIC DNA]</scope>
    <source>
        <strain evidence="1 2">ECD14</strain>
    </source>
</reference>
<evidence type="ECO:0000313" key="1">
    <source>
        <dbReference type="EMBL" id="AUP79971.1"/>
    </source>
</evidence>
<dbReference type="Proteomes" id="UP000235826">
    <property type="component" value="Chromosome"/>
</dbReference>
<evidence type="ECO:0000313" key="2">
    <source>
        <dbReference type="Proteomes" id="UP000235826"/>
    </source>
</evidence>
<keyword evidence="2" id="KW-1185">Reference proteome</keyword>